<gene>
    <name evidence="11" type="ORF">C2E20_3538</name>
</gene>
<dbReference type="GO" id="GO:0005829">
    <property type="term" value="C:cytosol"/>
    <property type="evidence" value="ECO:0007669"/>
    <property type="project" value="TreeGrafter"/>
</dbReference>
<comment type="catalytic activity">
    <reaction evidence="7">
        <text>oxaloacetate + phosphate = phosphoenolpyruvate + hydrogencarbonate</text>
        <dbReference type="Rhea" id="RHEA:28370"/>
        <dbReference type="ChEBI" id="CHEBI:16452"/>
        <dbReference type="ChEBI" id="CHEBI:17544"/>
        <dbReference type="ChEBI" id="CHEBI:43474"/>
        <dbReference type="ChEBI" id="CHEBI:58702"/>
        <dbReference type="EC" id="4.1.1.31"/>
    </reaction>
</comment>
<comment type="cofactor">
    <cofactor evidence="1">
        <name>Mg(2+)</name>
        <dbReference type="ChEBI" id="CHEBI:18420"/>
    </cofactor>
</comment>
<evidence type="ECO:0000256" key="3">
    <source>
        <dbReference type="ARBA" id="ARBA00012305"/>
    </source>
</evidence>
<feature type="active site" evidence="9">
    <location>
        <position position="820"/>
    </location>
</feature>
<dbReference type="GO" id="GO:0006099">
    <property type="term" value="P:tricarboxylic acid cycle"/>
    <property type="evidence" value="ECO:0007669"/>
    <property type="project" value="InterPro"/>
</dbReference>
<dbReference type="InterPro" id="IPR029063">
    <property type="entry name" value="SAM-dependent_MTases_sf"/>
</dbReference>
<evidence type="ECO:0000256" key="2">
    <source>
        <dbReference type="ARBA" id="ARBA00008346"/>
    </source>
</evidence>
<evidence type="ECO:0000256" key="4">
    <source>
        <dbReference type="ARBA" id="ARBA00022842"/>
    </source>
</evidence>
<dbReference type="EMBL" id="LHPF02000007">
    <property type="protein sequence ID" value="PSC73260.1"/>
    <property type="molecule type" value="Genomic_DNA"/>
</dbReference>
<organism evidence="11 12">
    <name type="scientific">Micractinium conductrix</name>
    <dbReference type="NCBI Taxonomy" id="554055"/>
    <lineage>
        <taxon>Eukaryota</taxon>
        <taxon>Viridiplantae</taxon>
        <taxon>Chlorophyta</taxon>
        <taxon>core chlorophytes</taxon>
        <taxon>Trebouxiophyceae</taxon>
        <taxon>Chlorellales</taxon>
        <taxon>Chlorellaceae</taxon>
        <taxon>Chlorella clade</taxon>
        <taxon>Micractinium</taxon>
    </lineage>
</organism>
<evidence type="ECO:0000256" key="1">
    <source>
        <dbReference type="ARBA" id="ARBA00001946"/>
    </source>
</evidence>
<dbReference type="InterPro" id="IPR033129">
    <property type="entry name" value="PEPCASE_His_AS"/>
</dbReference>
<dbReference type="InterPro" id="IPR015813">
    <property type="entry name" value="Pyrv/PenolPyrv_kinase-like_dom"/>
</dbReference>
<evidence type="ECO:0000256" key="8">
    <source>
        <dbReference type="PROSITE-ProRule" id="PRU10111"/>
    </source>
</evidence>
<evidence type="ECO:0000256" key="7">
    <source>
        <dbReference type="ARBA" id="ARBA00048995"/>
    </source>
</evidence>
<dbReference type="Gene3D" id="3.40.50.150">
    <property type="entry name" value="Vaccinia Virus protein VP39"/>
    <property type="match status" value="1"/>
</dbReference>
<dbReference type="EC" id="4.1.1.31" evidence="3"/>
<dbReference type="GO" id="GO:0015977">
    <property type="term" value="P:carbon fixation"/>
    <property type="evidence" value="ECO:0007669"/>
    <property type="project" value="UniProtKB-KW"/>
</dbReference>
<keyword evidence="4" id="KW-0460">Magnesium</keyword>
<evidence type="ECO:0000256" key="5">
    <source>
        <dbReference type="ARBA" id="ARBA00023239"/>
    </source>
</evidence>
<accession>A0A2P6VGP7</accession>
<dbReference type="PROSITE" id="PS00781">
    <property type="entry name" value="PEPCASE_1"/>
    <property type="match status" value="1"/>
</dbReference>
<keyword evidence="6" id="KW-0120">Carbon dioxide fixation</keyword>
<dbReference type="PANTHER" id="PTHR30523">
    <property type="entry name" value="PHOSPHOENOLPYRUVATE CARBOXYLASE"/>
    <property type="match status" value="1"/>
</dbReference>
<dbReference type="Gene3D" id="1.20.1440.90">
    <property type="entry name" value="Phosphoenolpyruvate/pyruvate domain"/>
    <property type="match status" value="1"/>
</dbReference>
<feature type="region of interest" description="Disordered" evidence="10">
    <location>
        <begin position="1205"/>
        <end position="1239"/>
    </location>
</feature>
<feature type="region of interest" description="Disordered" evidence="10">
    <location>
        <begin position="336"/>
        <end position="361"/>
    </location>
</feature>
<feature type="compositionally biased region" description="Gly residues" evidence="10">
    <location>
        <begin position="1316"/>
        <end position="1326"/>
    </location>
</feature>
<name>A0A2P6VGP7_9CHLO</name>
<dbReference type="PANTHER" id="PTHR30523:SF6">
    <property type="entry name" value="PHOSPHOENOLPYRUVATE CARBOXYLASE"/>
    <property type="match status" value="1"/>
</dbReference>
<feature type="region of interest" description="Disordered" evidence="10">
    <location>
        <begin position="1307"/>
        <end position="1326"/>
    </location>
</feature>
<sequence>MAEHQSDTLHYAEDYPLQPLVDDCRLLGSLLDDCLRIEVGEDLFSKIERIRTLSECAQQLAAAHDRDAGRYLAQKMAEELFSLPLEEALPILRAYGHYLNLTSIAEQHHSVRTTRMDGVPIKTVDEVMHDLLESGITEDQLYEAVVKQHVEIVLTAHPTQVNRRTLQHKHTRIATLLAQNDRKDMTQEERDHAIEELVREITALWQTDELRRRKPTPLDEARGGLHIVEQSVWSTLPKLLRRISSSLKKNTGRELPIDACPVRFGSWMGGDRDGNPNVTAKTTLDVACLSRWMAADLLLKEVDALRFELSMSHASDEVLQMAHDIAMKHLGHHNSSEHHTSLYSRARVSGGDGLGGSTSAQELLPQSSDLNFSDLQVDDMMSPPGPSSPRSQWPLLRGTTADAAANALMKGSPRGVTPTQSNAALMAAAAAVSAPSGATLPAPSGATVPAPMGGASLTEGGAAAAAMAKLQRLSVSGHSSAAAQGAAAPITNQGLHRTDTMGQLLSPTTMKRRGLKAASFHKSSIDSLLHPRQAGANPYRIVLGEVRQRLVATRRRMEELLAGHIPDSDADWFETEEQLLEPLLACYWSLWECGGGIIAEGRLLDLLRRVYAFGLSLMKLDLRQESGRHTDCLTEVTQYLGLGSYCEWEEEKRLAFLTAELGSKRPLVPPSMPFTPDAQEVVDTLKVAAVLGRQCLSAYVISMATRASDVLAVELLQREARYMVLNDSQVAAPVRASQPPLRVVPLFETLSDLDASRGIMETLFKWAHCSRFSCCALPRMQLRLLPPPPPALHPQRVVLQVAEKHDNHQEVMLGYSDSGKDAGRLAAAWALYKAQEELVDVCSQAGVQLTLFHGRGGTVGRGGGPMQLAIQSQPPGSVQGRLRITEQGEMVQAKFGVPSVALRQLEVFCNSVLLATLQPPRPAKEASWRQLMEEMSVVSCKAYRGIVFEDPTFISYFQKATPQEELGNLNIGSRPSRRKATRDVTSLRAIPWIFAWTQTRLILPAWLGVGEALLAAAASGKREVLRDMYEHWPFFQSVVDLVEMVMAKADMRIAGLYDQVLVDDPAERAMGEGLRRRYADTIGAVQMVTGHSRLCDNNPTLRRLIEMRNPHVDPINVMQVEILRRLRHQPDNQQLRDALLLTINGADWQAEGPLRSLAELFGDTGDDPGHWNFSPEWWGNQDGGWGRDAGVTVFAADSGCGNGRVEVTAHPASPLKKRSSSSSSGTAGGSGSSFAPPPGSWEEWRVLRFNGVTRQTVMRVHVAPGGDGSNGRQQLVLTQPDCLAQEYLKTTAAVAAALLALQHLLPRSSSGSSSNGSGGAGAGAVGGRRPRTLCIGVGGGSLPLFLAHHFPCMDVEGVELDPAVVAAATAAMGLPPPHRQPNLRLHTADAALFMRGLRRDAGDGGGSGGSGGDGSGGSNEGATGCYDLIIMDTFDGEDNVPPTLCTPEYAALVGAALHPRHGCFLLNLHSLEGSNASVAATFKAALLHAAGSGDGGDGGDSGSCLAVTVQRQRNVCVAVARGLAAPSGGVLRVAAADAAGEAGYRFAAGSRACHELRLL</sequence>
<dbReference type="PRINTS" id="PR00150">
    <property type="entry name" value="PEPCARBXLASE"/>
</dbReference>
<comment type="caution">
    <text evidence="11">The sequence shown here is derived from an EMBL/GenBank/DDBJ whole genome shotgun (WGS) entry which is preliminary data.</text>
</comment>
<keyword evidence="5" id="KW-0456">Lyase</keyword>
<dbReference type="InterPro" id="IPR022805">
    <property type="entry name" value="PEP_COase_bac/pln-type"/>
</dbReference>
<dbReference type="PROSITE" id="PS00393">
    <property type="entry name" value="PEPCASE_2"/>
    <property type="match status" value="1"/>
</dbReference>
<dbReference type="OrthoDB" id="1365747at2759"/>
<evidence type="ECO:0000313" key="12">
    <source>
        <dbReference type="Proteomes" id="UP000239649"/>
    </source>
</evidence>
<evidence type="ECO:0000256" key="6">
    <source>
        <dbReference type="ARBA" id="ARBA00023300"/>
    </source>
</evidence>
<protein>
    <recommendedName>
        <fullName evidence="3">phosphoenolpyruvate carboxylase</fullName>
        <ecNumber evidence="3">4.1.1.31</ecNumber>
    </recommendedName>
</protein>
<dbReference type="HAMAP" id="MF_00595">
    <property type="entry name" value="PEPcase_type1"/>
    <property type="match status" value="1"/>
</dbReference>
<feature type="active site" evidence="8">
    <location>
        <position position="157"/>
    </location>
</feature>
<dbReference type="InterPro" id="IPR018129">
    <property type="entry name" value="PEP_COase_Lys_AS"/>
</dbReference>
<evidence type="ECO:0000313" key="11">
    <source>
        <dbReference type="EMBL" id="PSC73260.1"/>
    </source>
</evidence>
<dbReference type="SUPFAM" id="SSF51621">
    <property type="entry name" value="Phosphoenolpyruvate/pyruvate domain"/>
    <property type="match status" value="2"/>
</dbReference>
<keyword evidence="12" id="KW-1185">Reference proteome</keyword>
<proteinExistence type="inferred from homology"/>
<dbReference type="InterPro" id="IPR021135">
    <property type="entry name" value="PEP_COase"/>
</dbReference>
<evidence type="ECO:0000256" key="10">
    <source>
        <dbReference type="SAM" id="MobiDB-lite"/>
    </source>
</evidence>
<dbReference type="SUPFAM" id="SSF53335">
    <property type="entry name" value="S-adenosyl-L-methionine-dependent methyltransferases"/>
    <property type="match status" value="1"/>
</dbReference>
<dbReference type="STRING" id="554055.A0A2P6VGP7"/>
<dbReference type="Proteomes" id="UP000239649">
    <property type="component" value="Unassembled WGS sequence"/>
</dbReference>
<reference evidence="11 12" key="1">
    <citation type="journal article" date="2018" name="Plant J.">
        <title>Genome sequences of Chlorella sorokiniana UTEX 1602 and Micractinium conductrix SAG 241.80: implications to maltose excretion by a green alga.</title>
        <authorList>
            <person name="Arriola M.B."/>
            <person name="Velmurugan N."/>
            <person name="Zhang Y."/>
            <person name="Plunkett M.H."/>
            <person name="Hondzo H."/>
            <person name="Barney B.M."/>
        </authorList>
    </citation>
    <scope>NUCLEOTIDE SEQUENCE [LARGE SCALE GENOMIC DNA]</scope>
    <source>
        <strain evidence="11 12">SAG 241.80</strain>
    </source>
</reference>
<evidence type="ECO:0000256" key="9">
    <source>
        <dbReference type="PROSITE-ProRule" id="PRU10112"/>
    </source>
</evidence>
<dbReference type="GO" id="GO:0008964">
    <property type="term" value="F:phosphoenolpyruvate carboxylase activity"/>
    <property type="evidence" value="ECO:0007669"/>
    <property type="project" value="UniProtKB-EC"/>
</dbReference>
<comment type="similarity">
    <text evidence="2">Belongs to the PEPCase type 1 family.</text>
</comment>
<dbReference type="Pfam" id="PF00311">
    <property type="entry name" value="PEPcase"/>
    <property type="match status" value="2"/>
</dbReference>